<evidence type="ECO:0000256" key="1">
    <source>
        <dbReference type="SAM" id="MobiDB-lite"/>
    </source>
</evidence>
<sequence>DNVQQDGAWKPPGRERDARRFPRRKFLNDGAGDPVRLSDVAGNRQKDEKQKGAPGPAAFARAAMPSAPGSMGGNQSTEVARAPEDFKDNFVEAYVFKLTDYFRLLDPQQNFRGRNNR</sequence>
<keyword evidence="3" id="KW-1185">Reference proteome</keyword>
<reference evidence="2" key="1">
    <citation type="submission" date="2023-10" db="EMBL/GenBank/DDBJ databases">
        <authorList>
            <person name="Chen Y."/>
            <person name="Shah S."/>
            <person name="Dougan E. K."/>
            <person name="Thang M."/>
            <person name="Chan C."/>
        </authorList>
    </citation>
    <scope>NUCLEOTIDE SEQUENCE [LARGE SCALE GENOMIC DNA]</scope>
</reference>
<dbReference type="Proteomes" id="UP001189429">
    <property type="component" value="Unassembled WGS sequence"/>
</dbReference>
<feature type="non-terminal residue" evidence="2">
    <location>
        <position position="1"/>
    </location>
</feature>
<gene>
    <name evidence="2" type="ORF">PCOR1329_LOCUS36769</name>
</gene>
<organism evidence="2 3">
    <name type="scientific">Prorocentrum cordatum</name>
    <dbReference type="NCBI Taxonomy" id="2364126"/>
    <lineage>
        <taxon>Eukaryota</taxon>
        <taxon>Sar</taxon>
        <taxon>Alveolata</taxon>
        <taxon>Dinophyceae</taxon>
        <taxon>Prorocentrales</taxon>
        <taxon>Prorocentraceae</taxon>
        <taxon>Prorocentrum</taxon>
    </lineage>
</organism>
<proteinExistence type="predicted"/>
<evidence type="ECO:0000313" key="3">
    <source>
        <dbReference type="Proteomes" id="UP001189429"/>
    </source>
</evidence>
<comment type="caution">
    <text evidence="2">The sequence shown here is derived from an EMBL/GenBank/DDBJ whole genome shotgun (WGS) entry which is preliminary data.</text>
</comment>
<feature type="region of interest" description="Disordered" evidence="1">
    <location>
        <begin position="1"/>
        <end position="79"/>
    </location>
</feature>
<accession>A0ABN9T9B3</accession>
<protein>
    <submittedName>
        <fullName evidence="2">Uncharacterized protein</fullName>
    </submittedName>
</protein>
<evidence type="ECO:0000313" key="2">
    <source>
        <dbReference type="EMBL" id="CAK0841606.1"/>
    </source>
</evidence>
<name>A0ABN9T9B3_9DINO</name>
<feature type="non-terminal residue" evidence="2">
    <location>
        <position position="117"/>
    </location>
</feature>
<dbReference type="EMBL" id="CAUYUJ010014469">
    <property type="protein sequence ID" value="CAK0841606.1"/>
    <property type="molecule type" value="Genomic_DNA"/>
</dbReference>
<feature type="compositionally biased region" description="Low complexity" evidence="1">
    <location>
        <begin position="52"/>
        <end position="69"/>
    </location>
</feature>